<dbReference type="InterPro" id="IPR043131">
    <property type="entry name" value="BCAT-like_N"/>
</dbReference>
<dbReference type="InterPro" id="IPR001544">
    <property type="entry name" value="Aminotrans_IV"/>
</dbReference>
<gene>
    <name evidence="12" type="ORF">BCR37DRAFT_352203</name>
</gene>
<keyword evidence="6 10" id="KW-0663">Pyridoxal phosphate</keyword>
<evidence type="ECO:0000256" key="11">
    <source>
        <dbReference type="RuleBase" id="RU004517"/>
    </source>
</evidence>
<proteinExistence type="inferred from homology"/>
<dbReference type="PROSITE" id="PS00770">
    <property type="entry name" value="AA_TRANSFER_CLASS_4"/>
    <property type="match status" value="1"/>
</dbReference>
<evidence type="ECO:0000256" key="2">
    <source>
        <dbReference type="ARBA" id="ARBA00009320"/>
    </source>
</evidence>
<comment type="catalytic activity">
    <reaction evidence="11">
        <text>L-leucine + 2-oxoglutarate = 4-methyl-2-oxopentanoate + L-glutamate</text>
        <dbReference type="Rhea" id="RHEA:18321"/>
        <dbReference type="ChEBI" id="CHEBI:16810"/>
        <dbReference type="ChEBI" id="CHEBI:17865"/>
        <dbReference type="ChEBI" id="CHEBI:29985"/>
        <dbReference type="ChEBI" id="CHEBI:57427"/>
        <dbReference type="EC" id="2.6.1.42"/>
    </reaction>
</comment>
<comment type="catalytic activity">
    <reaction evidence="11">
        <text>L-valine + 2-oxoglutarate = 3-methyl-2-oxobutanoate + L-glutamate</text>
        <dbReference type="Rhea" id="RHEA:24813"/>
        <dbReference type="ChEBI" id="CHEBI:11851"/>
        <dbReference type="ChEBI" id="CHEBI:16810"/>
        <dbReference type="ChEBI" id="CHEBI:29985"/>
        <dbReference type="ChEBI" id="CHEBI:57762"/>
        <dbReference type="EC" id="2.6.1.42"/>
    </reaction>
</comment>
<dbReference type="OMA" id="TDFRFIA"/>
<dbReference type="GeneID" id="63784710"/>
<dbReference type="Proteomes" id="UP000193685">
    <property type="component" value="Unassembled WGS sequence"/>
</dbReference>
<dbReference type="Pfam" id="PF01063">
    <property type="entry name" value="Aminotran_4"/>
    <property type="match status" value="1"/>
</dbReference>
<keyword evidence="5 11" id="KW-0808">Transferase</keyword>
<evidence type="ECO:0000313" key="13">
    <source>
        <dbReference type="Proteomes" id="UP000193685"/>
    </source>
</evidence>
<evidence type="ECO:0000256" key="8">
    <source>
        <dbReference type="PIRSR" id="PIRSR006468-1"/>
    </source>
</evidence>
<evidence type="ECO:0000256" key="10">
    <source>
        <dbReference type="RuleBase" id="RU004516"/>
    </source>
</evidence>
<evidence type="ECO:0000256" key="4">
    <source>
        <dbReference type="ARBA" id="ARBA00022605"/>
    </source>
</evidence>
<evidence type="ECO:0000313" key="12">
    <source>
        <dbReference type="EMBL" id="ORY75433.1"/>
    </source>
</evidence>
<dbReference type="GO" id="GO:0005739">
    <property type="term" value="C:mitochondrion"/>
    <property type="evidence" value="ECO:0007669"/>
    <property type="project" value="TreeGrafter"/>
</dbReference>
<dbReference type="Gene3D" id="3.20.10.10">
    <property type="entry name" value="D-amino Acid Aminotransferase, subunit A, domain 2"/>
    <property type="match status" value="1"/>
</dbReference>
<evidence type="ECO:0000256" key="6">
    <source>
        <dbReference type="ARBA" id="ARBA00022898"/>
    </source>
</evidence>
<dbReference type="NCBIfam" id="NF009897">
    <property type="entry name" value="PRK13357.1"/>
    <property type="match status" value="1"/>
</dbReference>
<dbReference type="PANTHER" id="PTHR11825">
    <property type="entry name" value="SUBGROUP IIII AMINOTRANSFERASE"/>
    <property type="match status" value="1"/>
</dbReference>
<dbReference type="InterPro" id="IPR036038">
    <property type="entry name" value="Aminotransferase-like"/>
</dbReference>
<organism evidence="12 13">
    <name type="scientific">Protomyces lactucae-debilis</name>
    <dbReference type="NCBI Taxonomy" id="2754530"/>
    <lineage>
        <taxon>Eukaryota</taxon>
        <taxon>Fungi</taxon>
        <taxon>Dikarya</taxon>
        <taxon>Ascomycota</taxon>
        <taxon>Taphrinomycotina</taxon>
        <taxon>Taphrinomycetes</taxon>
        <taxon>Taphrinales</taxon>
        <taxon>Protomycetaceae</taxon>
        <taxon>Protomyces</taxon>
    </lineage>
</organism>
<comment type="catalytic activity">
    <reaction evidence="11">
        <text>L-isoleucine + 2-oxoglutarate = (S)-3-methyl-2-oxopentanoate + L-glutamate</text>
        <dbReference type="Rhea" id="RHEA:24801"/>
        <dbReference type="ChEBI" id="CHEBI:16810"/>
        <dbReference type="ChEBI" id="CHEBI:29985"/>
        <dbReference type="ChEBI" id="CHEBI:35146"/>
        <dbReference type="ChEBI" id="CHEBI:58045"/>
        <dbReference type="EC" id="2.6.1.42"/>
    </reaction>
</comment>
<accession>A0A1Y2EV33</accession>
<evidence type="ECO:0000256" key="1">
    <source>
        <dbReference type="ARBA" id="ARBA00001933"/>
    </source>
</evidence>
<keyword evidence="13" id="KW-1185">Reference proteome</keyword>
<dbReference type="GO" id="GO:0009099">
    <property type="term" value="P:L-valine biosynthetic process"/>
    <property type="evidence" value="ECO:0007669"/>
    <property type="project" value="TreeGrafter"/>
</dbReference>
<dbReference type="FunFam" id="3.20.10.10:FF:000004">
    <property type="entry name" value="Branched-chain-amino-acid aminotransferase"/>
    <property type="match status" value="1"/>
</dbReference>
<dbReference type="FunFam" id="3.30.470.10:FF:000005">
    <property type="entry name" value="Branched-chain-amino-acid aminotransferase"/>
    <property type="match status" value="1"/>
</dbReference>
<dbReference type="RefSeq" id="XP_040722306.1">
    <property type="nucleotide sequence ID" value="XM_040868111.1"/>
</dbReference>
<dbReference type="SUPFAM" id="SSF56752">
    <property type="entry name" value="D-aminoacid aminotransferase-like PLP-dependent enzymes"/>
    <property type="match status" value="1"/>
</dbReference>
<dbReference type="AlphaFoldDB" id="A0A1Y2EV33"/>
<dbReference type="NCBIfam" id="TIGR01123">
    <property type="entry name" value="ilvE_II"/>
    <property type="match status" value="1"/>
</dbReference>
<comment type="cofactor">
    <cofactor evidence="1 10">
        <name>pyridoxal 5'-phosphate</name>
        <dbReference type="ChEBI" id="CHEBI:597326"/>
    </cofactor>
</comment>
<dbReference type="GO" id="GO:0009098">
    <property type="term" value="P:L-leucine biosynthetic process"/>
    <property type="evidence" value="ECO:0007669"/>
    <property type="project" value="TreeGrafter"/>
</dbReference>
<dbReference type="CDD" id="cd01557">
    <property type="entry name" value="BCAT_beta_family"/>
    <property type="match status" value="1"/>
</dbReference>
<keyword evidence="7 11" id="KW-0100">Branched-chain amino acid biosynthesis</keyword>
<dbReference type="Gene3D" id="3.30.470.10">
    <property type="match status" value="1"/>
</dbReference>
<dbReference type="InterPro" id="IPR033939">
    <property type="entry name" value="BCAT_family"/>
</dbReference>
<dbReference type="InterPro" id="IPR005786">
    <property type="entry name" value="B_amino_transII"/>
</dbReference>
<evidence type="ECO:0000256" key="9">
    <source>
        <dbReference type="RuleBase" id="RU004106"/>
    </source>
</evidence>
<name>A0A1Y2EV33_PROLT</name>
<comment type="caution">
    <text evidence="12">The sequence shown here is derived from an EMBL/GenBank/DDBJ whole genome shotgun (WGS) entry which is preliminary data.</text>
</comment>
<protein>
    <recommendedName>
        <fullName evidence="11">Branched-chain-amino-acid aminotransferase</fullName>
        <ecNumber evidence="11">2.6.1.42</ecNumber>
    </recommendedName>
</protein>
<dbReference type="InterPro" id="IPR043132">
    <property type="entry name" value="BCAT-like_C"/>
</dbReference>
<feature type="modified residue" description="N6-(pyridoxal phosphate)lysine" evidence="8">
    <location>
        <position position="200"/>
    </location>
</feature>
<dbReference type="InterPro" id="IPR018300">
    <property type="entry name" value="Aminotrans_IV_CS"/>
</dbReference>
<dbReference type="PIRSF" id="PIRSF006468">
    <property type="entry name" value="BCAT1"/>
    <property type="match status" value="1"/>
</dbReference>
<evidence type="ECO:0000256" key="7">
    <source>
        <dbReference type="ARBA" id="ARBA00023304"/>
    </source>
</evidence>
<evidence type="ECO:0000256" key="5">
    <source>
        <dbReference type="ARBA" id="ARBA00022679"/>
    </source>
</evidence>
<evidence type="ECO:0000256" key="3">
    <source>
        <dbReference type="ARBA" id="ARBA00022576"/>
    </source>
</evidence>
<comment type="similarity">
    <text evidence="2 9">Belongs to the class-IV pyridoxal-phosphate-dependent aminotransferase family.</text>
</comment>
<reference evidence="12 13" key="1">
    <citation type="submission" date="2016-07" db="EMBL/GenBank/DDBJ databases">
        <title>Pervasive Adenine N6-methylation of Active Genes in Fungi.</title>
        <authorList>
            <consortium name="DOE Joint Genome Institute"/>
            <person name="Mondo S.J."/>
            <person name="Dannebaum R.O."/>
            <person name="Kuo R.C."/>
            <person name="Labutti K."/>
            <person name="Haridas S."/>
            <person name="Kuo A."/>
            <person name="Salamov A."/>
            <person name="Ahrendt S.R."/>
            <person name="Lipzen A."/>
            <person name="Sullivan W."/>
            <person name="Andreopoulos W.B."/>
            <person name="Clum A."/>
            <person name="Lindquist E."/>
            <person name="Daum C."/>
            <person name="Ramamoorthy G.K."/>
            <person name="Gryganskyi A."/>
            <person name="Culley D."/>
            <person name="Magnuson J.K."/>
            <person name="James T.Y."/>
            <person name="O'Malley M.A."/>
            <person name="Stajich J.E."/>
            <person name="Spatafora J.W."/>
            <person name="Visel A."/>
            <person name="Grigoriev I.V."/>
        </authorList>
    </citation>
    <scope>NUCLEOTIDE SEQUENCE [LARGE SCALE GENOMIC DNA]</scope>
    <source>
        <strain evidence="12 13">12-1054</strain>
    </source>
</reference>
<dbReference type="STRING" id="56484.A0A1Y2EV33"/>
<dbReference type="GO" id="GO:0052654">
    <property type="term" value="F:L-leucine-2-oxoglutarate transaminase activity"/>
    <property type="evidence" value="ECO:0007669"/>
    <property type="project" value="RHEA"/>
</dbReference>
<dbReference type="GO" id="GO:0052655">
    <property type="term" value="F:L-valine-2-oxoglutarate transaminase activity"/>
    <property type="evidence" value="ECO:0007669"/>
    <property type="project" value="RHEA"/>
</dbReference>
<dbReference type="OrthoDB" id="1732691at2759"/>
<keyword evidence="3 11" id="KW-0032">Aminotransferase</keyword>
<dbReference type="EC" id="2.6.1.42" evidence="11"/>
<sequence length="368" mass="39893">MASLNAASLTTELSQSPKAKVDKTTLKFGHTFTDHMLSCEWDAATGWSAPRITPYQNLSLDPATCVFHYGFECFEGMKAYKDKAGKVRLFRPDMNMARLRRSGARIALPDFEGDQLIAAIKEFLKVDHDWIPEGQGYSLYIRPTFIGTQKTLGIGPVGSAMIFVIASPVGPYYPSGFKAISLWATSDQVRAWPGGFGDAKLGANYAPGVTAQAAVAARGYEQNLWLNGAEHNVGEVGTSNLFIVWVNEQGDKEIITAPLDGTILAGVTRDSILALARERLPDYKVTEALFTMPQVMQAAKEGRLMEAFGAGTAVVTAPVKKIHYMGTDIDVPLQAGKEAGAIAEQMLGWITGIQYGDEPGHPWSVIVD</sequence>
<dbReference type="PANTHER" id="PTHR11825:SF44">
    <property type="entry name" value="BRANCHED-CHAIN-AMINO-ACID AMINOTRANSFERASE"/>
    <property type="match status" value="1"/>
</dbReference>
<keyword evidence="4 11" id="KW-0028">Amino-acid biosynthesis</keyword>
<dbReference type="EMBL" id="MCFI01000026">
    <property type="protein sequence ID" value="ORY75433.1"/>
    <property type="molecule type" value="Genomic_DNA"/>
</dbReference>
<dbReference type="GO" id="GO:0052656">
    <property type="term" value="F:L-isoleucine-2-oxoglutarate transaminase activity"/>
    <property type="evidence" value="ECO:0007669"/>
    <property type="project" value="RHEA"/>
</dbReference>